<dbReference type="AlphaFoldDB" id="A0A1X7VSK8"/>
<protein>
    <submittedName>
        <fullName evidence="1">Uncharacterized protein</fullName>
    </submittedName>
</protein>
<organism evidence="1">
    <name type="scientific">Amphimedon queenslandica</name>
    <name type="common">Sponge</name>
    <dbReference type="NCBI Taxonomy" id="400682"/>
    <lineage>
        <taxon>Eukaryota</taxon>
        <taxon>Metazoa</taxon>
        <taxon>Porifera</taxon>
        <taxon>Demospongiae</taxon>
        <taxon>Heteroscleromorpha</taxon>
        <taxon>Haplosclerida</taxon>
        <taxon>Niphatidae</taxon>
        <taxon>Amphimedon</taxon>
    </lineage>
</organism>
<name>A0A1X7VSK8_AMPQE</name>
<evidence type="ECO:0000313" key="1">
    <source>
        <dbReference type="EnsemblMetazoa" id="Aqu2.1.42810_001"/>
    </source>
</evidence>
<dbReference type="EnsemblMetazoa" id="Aqu2.1.42810_001">
    <property type="protein sequence ID" value="Aqu2.1.42810_001"/>
    <property type="gene ID" value="Aqu2.1.42810"/>
</dbReference>
<accession>A0A1X7VSK8</accession>
<dbReference type="InParanoid" id="A0A1X7VSK8"/>
<reference evidence="1" key="1">
    <citation type="submission" date="2017-05" db="UniProtKB">
        <authorList>
            <consortium name="EnsemblMetazoa"/>
        </authorList>
    </citation>
    <scope>IDENTIFICATION</scope>
</reference>
<sequence>VMRFEGKHNLFKDVAHRLMCYCNIEKSMAEQHQLYLLFIQMSGYDKRATVGTISQVLVSDTAYKFKIQLKFPTLTDSCAID</sequence>
<proteinExistence type="predicted"/>